<organism evidence="11 12">
    <name type="scientific">Wickerhamomyces pijperi</name>
    <name type="common">Yeast</name>
    <name type="synonym">Pichia pijperi</name>
    <dbReference type="NCBI Taxonomy" id="599730"/>
    <lineage>
        <taxon>Eukaryota</taxon>
        <taxon>Fungi</taxon>
        <taxon>Dikarya</taxon>
        <taxon>Ascomycota</taxon>
        <taxon>Saccharomycotina</taxon>
        <taxon>Saccharomycetes</taxon>
        <taxon>Phaffomycetales</taxon>
        <taxon>Wickerhamomycetaceae</taxon>
        <taxon>Wickerhamomyces</taxon>
    </lineage>
</organism>
<keyword evidence="10" id="KW-0813">Transport</keyword>
<feature type="transmembrane region" description="Helical" evidence="10">
    <location>
        <begin position="516"/>
        <end position="537"/>
    </location>
</feature>
<dbReference type="OrthoDB" id="9979195at2759"/>
<feature type="transmembrane region" description="Helical" evidence="10">
    <location>
        <begin position="543"/>
        <end position="560"/>
    </location>
</feature>
<keyword evidence="4 10" id="KW-0812">Transmembrane</keyword>
<reference evidence="11" key="1">
    <citation type="journal article" date="2021" name="Open Biol.">
        <title>Shared evolutionary footprints suggest mitochondrial oxidative damage underlies multiple complex I losses in fungi.</title>
        <authorList>
            <person name="Schikora-Tamarit M.A."/>
            <person name="Marcet-Houben M."/>
            <person name="Nosek J."/>
            <person name="Gabaldon T."/>
        </authorList>
    </citation>
    <scope>NUCLEOTIDE SEQUENCE</scope>
    <source>
        <strain evidence="11">CBS2887</strain>
    </source>
</reference>
<evidence type="ECO:0000256" key="9">
    <source>
        <dbReference type="ARBA" id="ARBA00045912"/>
    </source>
</evidence>
<dbReference type="Pfam" id="PF04506">
    <property type="entry name" value="Rft-1"/>
    <property type="match status" value="1"/>
</dbReference>
<feature type="transmembrane region" description="Helical" evidence="10">
    <location>
        <begin position="159"/>
        <end position="177"/>
    </location>
</feature>
<dbReference type="GO" id="GO:0005789">
    <property type="term" value="C:endoplasmic reticulum membrane"/>
    <property type="evidence" value="ECO:0007669"/>
    <property type="project" value="UniProtKB-SubCell"/>
</dbReference>
<dbReference type="InterPro" id="IPR007594">
    <property type="entry name" value="RFT1"/>
</dbReference>
<keyword evidence="5 10" id="KW-0256">Endoplasmic reticulum</keyword>
<feature type="transmembrane region" description="Helical" evidence="10">
    <location>
        <begin position="222"/>
        <end position="245"/>
    </location>
</feature>
<evidence type="ECO:0000256" key="6">
    <source>
        <dbReference type="ARBA" id="ARBA00022989"/>
    </source>
</evidence>
<comment type="subcellular location">
    <subcellularLocation>
        <location evidence="1 10">Endoplasmic reticulum membrane</location>
        <topology evidence="1 10">Multi-pass membrane protein</topology>
    </subcellularLocation>
</comment>
<gene>
    <name evidence="11" type="ORF">WICPIJ_001920</name>
</gene>
<feature type="transmembrane region" description="Helical" evidence="10">
    <location>
        <begin position="378"/>
        <end position="397"/>
    </location>
</feature>
<accession>A0A9P8TQ46</accession>
<evidence type="ECO:0000313" key="11">
    <source>
        <dbReference type="EMBL" id="KAH3687091.1"/>
    </source>
</evidence>
<comment type="function">
    <text evidence="9 10">Intramembrane glycolipid transporter that operates in the biosynthetic pathway of dolichol-linked oligosaccharides, the glycan precursors employed in protein asparagine (N)-glycosylation. The sequential addition of sugars to dolichol pyrophosphate produces dolichol-linked oligosaccharides containing fourteen sugars, including two GlcNAcs, nine mannoses and three glucoses. Once assembled, the oligosaccharide is transferred from the lipid to nascent proteins by oligosaccharyltransferases. The assembly of dolichol-linked oligosaccharides begins on the cytosolic side of the endoplasmic reticulum membrane and finishes in its lumen. RFT1 could mediate the translocation of the cytosolically oriented intermediate DolPP-GlcNAc2Man5, produced by ALG11, into the ER lumen where dolichol-linked oligosaccharides assembly continues. However, the intramembrane lipid transporter activity could not be confirmed in vitro.</text>
</comment>
<evidence type="ECO:0000256" key="3">
    <source>
        <dbReference type="ARBA" id="ARBA00010288"/>
    </source>
</evidence>
<keyword evidence="7 10" id="KW-0472">Membrane</keyword>
<feature type="transmembrane region" description="Helical" evidence="10">
    <location>
        <begin position="417"/>
        <end position="434"/>
    </location>
</feature>
<sequence>MASSISSSADKLLSKSTNGVTFLLFGSFFTKLATFFLNQILITFISAKIFGINNFLEFLMGIVLFFSREGIRLSSQRIHDIDELDNNTLADDLTGYGGVEKKNDDGEKNTKIFHGSKIYIMQSLINLAYIPLFIGIPLATVLMGWQYGKISDLYKNMELFNASLLAIWCAIVLELLSEPFYLINQFNLDYDKRTRFETAATTLSCFVNFGIVWYFKDEDMDGLPILAFSLGKMTHGFTLLVLYYLSFRDFKKNLYHGNKLSLKLTELHVSSSTVTHYFDQDTMNHFQRMFFNLGIKHLLTEGDRLVITSLYSLEEQGVYSLISNYGSLLARLVFAPVEESLRNFLTRLLSSNAKNESVKASTSNLDLSLTILQNIFKFYIYLSLLIIVFGPLNSGYLIQKIVGNNWSNQVSDSMPLYTLYLPLLAFNGILEAVHQSTATGHEVVEYTYYMVFFSVMFFVSTFIVTSKWSGLAIQGLIMLNMANMLLRIFYCAKFIEQFYSKNLIQFKLFRLQDPTLRKILAAGVVIWLLDLAVFGITRNVIELAGNVVLALALVGVMVYYEKDLILQIVRKKPLV</sequence>
<comment type="pathway">
    <text evidence="2">Protein modification; protein glycosylation.</text>
</comment>
<evidence type="ECO:0000256" key="5">
    <source>
        <dbReference type="ARBA" id="ARBA00022824"/>
    </source>
</evidence>
<dbReference type="PANTHER" id="PTHR13117:SF5">
    <property type="entry name" value="PROTEIN RFT1 HOMOLOG"/>
    <property type="match status" value="1"/>
</dbReference>
<feature type="transmembrane region" description="Helical" evidence="10">
    <location>
        <begin position="471"/>
        <end position="495"/>
    </location>
</feature>
<feature type="transmembrane region" description="Helical" evidence="10">
    <location>
        <begin position="20"/>
        <end position="41"/>
    </location>
</feature>
<evidence type="ECO:0000256" key="4">
    <source>
        <dbReference type="ARBA" id="ARBA00022692"/>
    </source>
</evidence>
<keyword evidence="6 10" id="KW-1133">Transmembrane helix</keyword>
<evidence type="ECO:0000313" key="12">
    <source>
        <dbReference type="Proteomes" id="UP000774326"/>
    </source>
</evidence>
<feature type="transmembrane region" description="Helical" evidence="10">
    <location>
        <begin position="127"/>
        <end position="147"/>
    </location>
</feature>
<protein>
    <recommendedName>
        <fullName evidence="8 10">Man(5)GlcNAc(2)-PP-dolichol translocation protein RFT1</fullName>
    </recommendedName>
</protein>
<evidence type="ECO:0000256" key="8">
    <source>
        <dbReference type="ARBA" id="ARBA00044793"/>
    </source>
</evidence>
<dbReference type="Proteomes" id="UP000774326">
    <property type="component" value="Unassembled WGS sequence"/>
</dbReference>
<proteinExistence type="inferred from homology"/>
<dbReference type="GO" id="GO:0006488">
    <property type="term" value="P:dolichol-linked oligosaccharide biosynthetic process"/>
    <property type="evidence" value="ECO:0007669"/>
    <property type="project" value="InterPro"/>
</dbReference>
<evidence type="ECO:0000256" key="2">
    <source>
        <dbReference type="ARBA" id="ARBA00004922"/>
    </source>
</evidence>
<dbReference type="EMBL" id="JAEUBG010001010">
    <property type="protein sequence ID" value="KAH3687091.1"/>
    <property type="molecule type" value="Genomic_DNA"/>
</dbReference>
<evidence type="ECO:0000256" key="10">
    <source>
        <dbReference type="RuleBase" id="RU365067"/>
    </source>
</evidence>
<feature type="transmembrane region" description="Helical" evidence="10">
    <location>
        <begin position="446"/>
        <end position="465"/>
    </location>
</feature>
<feature type="transmembrane region" description="Helical" evidence="10">
    <location>
        <begin position="198"/>
        <end position="216"/>
    </location>
</feature>
<keyword evidence="12" id="KW-1185">Reference proteome</keyword>
<dbReference type="AlphaFoldDB" id="A0A9P8TQ46"/>
<dbReference type="PANTHER" id="PTHR13117">
    <property type="entry name" value="ENDOPLASMIC RETICULUM MULTISPAN TRANSMEMBRANE PROTEIN-RELATED"/>
    <property type="match status" value="1"/>
</dbReference>
<evidence type="ECO:0000256" key="7">
    <source>
        <dbReference type="ARBA" id="ARBA00023136"/>
    </source>
</evidence>
<dbReference type="GO" id="GO:0034203">
    <property type="term" value="P:glycolipid translocation"/>
    <property type="evidence" value="ECO:0007669"/>
    <property type="project" value="TreeGrafter"/>
</dbReference>
<comment type="similarity">
    <text evidence="3 10">Belongs to the RFT1 family.</text>
</comment>
<comment type="caution">
    <text evidence="11">The sequence shown here is derived from an EMBL/GenBank/DDBJ whole genome shotgun (WGS) entry which is preliminary data.</text>
</comment>
<name>A0A9P8TQ46_WICPI</name>
<evidence type="ECO:0000256" key="1">
    <source>
        <dbReference type="ARBA" id="ARBA00004477"/>
    </source>
</evidence>
<reference evidence="11" key="2">
    <citation type="submission" date="2021-01" db="EMBL/GenBank/DDBJ databases">
        <authorList>
            <person name="Schikora-Tamarit M.A."/>
        </authorList>
    </citation>
    <scope>NUCLEOTIDE SEQUENCE</scope>
    <source>
        <strain evidence="11">CBS2887</strain>
    </source>
</reference>